<keyword evidence="3" id="KW-0813">Transport</keyword>
<dbReference type="GO" id="GO:0012505">
    <property type="term" value="C:endomembrane system"/>
    <property type="evidence" value="ECO:0007669"/>
    <property type="project" value="UniProtKB-SubCell"/>
</dbReference>
<feature type="transmembrane region" description="Helical" evidence="10">
    <location>
        <begin position="106"/>
        <end position="124"/>
    </location>
</feature>
<evidence type="ECO:0000256" key="9">
    <source>
        <dbReference type="ARBA" id="ARBA00023136"/>
    </source>
</evidence>
<proteinExistence type="predicted"/>
<evidence type="ECO:0000256" key="2">
    <source>
        <dbReference type="ARBA" id="ARBA00013242"/>
    </source>
</evidence>
<keyword evidence="5" id="KW-0460">Magnesium</keyword>
<reference evidence="11" key="2">
    <citation type="submission" date="2014-07" db="EMBL/GenBank/DDBJ databases">
        <authorList>
            <person name="Hull J."/>
        </authorList>
    </citation>
    <scope>NUCLEOTIDE SEQUENCE</scope>
</reference>
<evidence type="ECO:0000313" key="11">
    <source>
        <dbReference type="EMBL" id="JAG37071.1"/>
    </source>
</evidence>
<keyword evidence="4 10" id="KW-0812">Transmembrane</keyword>
<feature type="transmembrane region" description="Helical" evidence="10">
    <location>
        <begin position="73"/>
        <end position="94"/>
    </location>
</feature>
<protein>
    <recommendedName>
        <fullName evidence="2">H(+)-exporting diphosphatase</fullName>
        <ecNumber evidence="2">7.1.3.1</ecNumber>
    </recommendedName>
</protein>
<evidence type="ECO:0000256" key="10">
    <source>
        <dbReference type="SAM" id="Phobius"/>
    </source>
</evidence>
<evidence type="ECO:0000256" key="7">
    <source>
        <dbReference type="ARBA" id="ARBA00022989"/>
    </source>
</evidence>
<keyword evidence="7 10" id="KW-1133">Transmembrane helix</keyword>
<name>A0A0A9YZN2_LYGHE</name>
<accession>A0A0A9YZN2</accession>
<evidence type="ECO:0000256" key="5">
    <source>
        <dbReference type="ARBA" id="ARBA00022842"/>
    </source>
</evidence>
<reference evidence="11" key="1">
    <citation type="journal article" date="2014" name="PLoS ONE">
        <title>Transcriptome-Based Identification of ABC Transporters in the Western Tarnished Plant Bug Lygus hesperus.</title>
        <authorList>
            <person name="Hull J.J."/>
            <person name="Chaney K."/>
            <person name="Geib S.M."/>
            <person name="Fabrick J.A."/>
            <person name="Brent C.S."/>
            <person name="Walsh D."/>
            <person name="Lavine L.C."/>
        </authorList>
    </citation>
    <scope>NUCLEOTIDE SEQUENCE</scope>
</reference>
<evidence type="ECO:0000256" key="6">
    <source>
        <dbReference type="ARBA" id="ARBA00022967"/>
    </source>
</evidence>
<sequence>MCVTIYLSYRLCNLYGFALAALGILSTMSVALTIDAYGPISDNAGGIAEMSHMGHEIREITDALDAAGNTTAAIGKGFAISSAAFVALALYGAYISRVSIPVVNVLDARVMPGLLFGAMLPYWFSSMTMKSVGVAAMQMVNEIRRQFRDPEVADGRKEPDYESCVAIATQAALD</sequence>
<evidence type="ECO:0000256" key="1">
    <source>
        <dbReference type="ARBA" id="ARBA00004127"/>
    </source>
</evidence>
<keyword evidence="8" id="KW-0406">Ion transport</keyword>
<evidence type="ECO:0000256" key="8">
    <source>
        <dbReference type="ARBA" id="ARBA00023065"/>
    </source>
</evidence>
<dbReference type="GO" id="GO:0016020">
    <property type="term" value="C:membrane"/>
    <property type="evidence" value="ECO:0007669"/>
    <property type="project" value="InterPro"/>
</dbReference>
<keyword evidence="9 10" id="KW-0472">Membrane</keyword>
<dbReference type="EMBL" id="GBHO01006533">
    <property type="protein sequence ID" value="JAG37071.1"/>
    <property type="molecule type" value="Transcribed_RNA"/>
</dbReference>
<dbReference type="Pfam" id="PF03030">
    <property type="entry name" value="H_PPase"/>
    <property type="match status" value="1"/>
</dbReference>
<dbReference type="PANTHER" id="PTHR31998">
    <property type="entry name" value="K(+)-INSENSITIVE PYROPHOSPHATE-ENERGIZED PROTON PUMP"/>
    <property type="match status" value="1"/>
</dbReference>
<evidence type="ECO:0000256" key="4">
    <source>
        <dbReference type="ARBA" id="ARBA00022692"/>
    </source>
</evidence>
<gene>
    <name evidence="11" type="primary">AVP_6</name>
    <name evidence="11" type="ORF">CM83_44879</name>
</gene>
<keyword evidence="6" id="KW-1278">Translocase</keyword>
<dbReference type="InterPro" id="IPR004131">
    <property type="entry name" value="PPase-energised_H-pump"/>
</dbReference>
<organism evidence="11">
    <name type="scientific">Lygus hesperus</name>
    <name type="common">Western plant bug</name>
    <dbReference type="NCBI Taxonomy" id="30085"/>
    <lineage>
        <taxon>Eukaryota</taxon>
        <taxon>Metazoa</taxon>
        <taxon>Ecdysozoa</taxon>
        <taxon>Arthropoda</taxon>
        <taxon>Hexapoda</taxon>
        <taxon>Insecta</taxon>
        <taxon>Pterygota</taxon>
        <taxon>Neoptera</taxon>
        <taxon>Paraneoptera</taxon>
        <taxon>Hemiptera</taxon>
        <taxon>Heteroptera</taxon>
        <taxon>Panheteroptera</taxon>
        <taxon>Cimicomorpha</taxon>
        <taxon>Miridae</taxon>
        <taxon>Mirini</taxon>
        <taxon>Lygus</taxon>
    </lineage>
</organism>
<feature type="transmembrane region" description="Helical" evidence="10">
    <location>
        <begin position="12"/>
        <end position="34"/>
    </location>
</feature>
<dbReference type="GO" id="GO:0009678">
    <property type="term" value="F:diphosphate hydrolysis-driven proton transmembrane transporter activity"/>
    <property type="evidence" value="ECO:0007669"/>
    <property type="project" value="UniProtKB-EC"/>
</dbReference>
<comment type="subcellular location">
    <subcellularLocation>
        <location evidence="1">Endomembrane system</location>
        <topology evidence="1">Multi-pass membrane protein</topology>
    </subcellularLocation>
</comment>
<dbReference type="GO" id="GO:0004427">
    <property type="term" value="F:inorganic diphosphate phosphatase activity"/>
    <property type="evidence" value="ECO:0007669"/>
    <property type="project" value="InterPro"/>
</dbReference>
<dbReference type="EC" id="7.1.3.1" evidence="2"/>
<evidence type="ECO:0000256" key="3">
    <source>
        <dbReference type="ARBA" id="ARBA00022448"/>
    </source>
</evidence>
<dbReference type="AlphaFoldDB" id="A0A0A9YZN2"/>